<dbReference type="RefSeq" id="XP_049128469.1">
    <property type="nucleotide sequence ID" value="XM_049272512.1"/>
</dbReference>
<evidence type="ECO:0000313" key="3">
    <source>
        <dbReference type="EMBL" id="GKT46119.1"/>
    </source>
</evidence>
<protein>
    <recommendedName>
        <fullName evidence="2">N-acetylglucosaminylphosphatidylinositol deacetylase</fullName>
        <ecNumber evidence="2">3.5.1.89</ecNumber>
    </recommendedName>
</protein>
<dbReference type="PANTHER" id="PTHR12993:SF11">
    <property type="entry name" value="N-ACETYLGLUCOSAMINYL-PHOSPHATIDYLINOSITOL DE-N-ACETYLASE"/>
    <property type="match status" value="1"/>
</dbReference>
<keyword evidence="4" id="KW-1185">Reference proteome</keyword>
<evidence type="ECO:0000313" key="4">
    <source>
        <dbReference type="Proteomes" id="UP001055115"/>
    </source>
</evidence>
<dbReference type="InterPro" id="IPR003737">
    <property type="entry name" value="GlcNAc_PI_deacetylase-related"/>
</dbReference>
<name>A0AA37LEU9_9PEZI</name>
<dbReference type="Pfam" id="PF02585">
    <property type="entry name" value="PIG-L"/>
    <property type="match status" value="1"/>
</dbReference>
<dbReference type="EC" id="3.5.1.89" evidence="2"/>
<evidence type="ECO:0000256" key="2">
    <source>
        <dbReference type="ARBA" id="ARBA00012176"/>
    </source>
</evidence>
<proteinExistence type="inferred from homology"/>
<dbReference type="Proteomes" id="UP001055115">
    <property type="component" value="Unassembled WGS sequence"/>
</dbReference>
<dbReference type="GO" id="GO:0000225">
    <property type="term" value="F:N-acetylglucosaminylphosphatidylinositol deacetylase activity"/>
    <property type="evidence" value="ECO:0007669"/>
    <property type="project" value="UniProtKB-EC"/>
</dbReference>
<dbReference type="EMBL" id="BQXU01000015">
    <property type="protein sequence ID" value="GKT46119.1"/>
    <property type="molecule type" value="Genomic_DNA"/>
</dbReference>
<dbReference type="AlphaFoldDB" id="A0AA37LEU9"/>
<dbReference type="Gene3D" id="3.40.50.10320">
    <property type="entry name" value="LmbE-like"/>
    <property type="match status" value="1"/>
</dbReference>
<organism evidence="3 4">
    <name type="scientific">Colletotrichum spaethianum</name>
    <dbReference type="NCBI Taxonomy" id="700344"/>
    <lineage>
        <taxon>Eukaryota</taxon>
        <taxon>Fungi</taxon>
        <taxon>Dikarya</taxon>
        <taxon>Ascomycota</taxon>
        <taxon>Pezizomycotina</taxon>
        <taxon>Sordariomycetes</taxon>
        <taxon>Hypocreomycetidae</taxon>
        <taxon>Glomerellales</taxon>
        <taxon>Glomerellaceae</taxon>
        <taxon>Colletotrichum</taxon>
        <taxon>Colletotrichum spaethianum species complex</taxon>
    </lineage>
</organism>
<dbReference type="PANTHER" id="PTHR12993">
    <property type="entry name" value="N-ACETYLGLUCOSAMINYL-PHOSPHATIDYLINOSITOL DE-N-ACETYLASE-RELATED"/>
    <property type="match status" value="1"/>
</dbReference>
<dbReference type="SUPFAM" id="SSF102588">
    <property type="entry name" value="LmbE-like"/>
    <property type="match status" value="1"/>
</dbReference>
<evidence type="ECO:0000256" key="1">
    <source>
        <dbReference type="ARBA" id="ARBA00006066"/>
    </source>
</evidence>
<accession>A0AA37LEU9</accession>
<dbReference type="InterPro" id="IPR024078">
    <property type="entry name" value="LmbE-like_dom_sf"/>
</dbReference>
<dbReference type="GO" id="GO:0005783">
    <property type="term" value="C:endoplasmic reticulum"/>
    <property type="evidence" value="ECO:0007669"/>
    <property type="project" value="TreeGrafter"/>
</dbReference>
<dbReference type="GeneID" id="73327102"/>
<comment type="similarity">
    <text evidence="1">Belongs to the PIGL family.</text>
</comment>
<reference evidence="3 4" key="1">
    <citation type="submission" date="2022-03" db="EMBL/GenBank/DDBJ databases">
        <title>Genome data of Colletotrichum spp.</title>
        <authorList>
            <person name="Utami Y.D."/>
            <person name="Hiruma K."/>
        </authorList>
    </citation>
    <scope>NUCLEOTIDE SEQUENCE [LARGE SCALE GENOMIC DNA]</scope>
    <source>
        <strain evidence="3 4">MAFF 239500</strain>
    </source>
</reference>
<gene>
    <name evidence="3" type="ORF">ColSpa_06300</name>
</gene>
<sequence length="233" mass="26124">MSRKTASQIIPRSCRWLVATRSRRRIIIRILIVLLLGPVLLQWALAYLLGGDARLLPHELQHAHSILFVTAHPDDECLFFAPSILGVLERDHNIRGGLLVMSVGNNYGIGEKRKQELKGSCDALGIDPSRCVALDHPKLQDNPTVWWDTALIQSILEDYVRKWDVSAVSLMHLGVSSHWANIDLFKIVTFDENGVSGHINHRAVSAAVKYVHFHGCSFDYSMPQTPAYGYGCF</sequence>
<comment type="caution">
    <text evidence="3">The sequence shown here is derived from an EMBL/GenBank/DDBJ whole genome shotgun (WGS) entry which is preliminary data.</text>
</comment>